<sequence length="63" mass="7030">MELHCVVFAPNNLQLSNVTCSHSRPLLAVAKQNPWLFLLICLAYFPSLLRSGFWVDTLTATAP</sequence>
<name>R7QSS2_CHOCR</name>
<proteinExistence type="predicted"/>
<feature type="transmembrane region" description="Helical" evidence="1">
    <location>
        <begin position="35"/>
        <end position="55"/>
    </location>
</feature>
<keyword evidence="3" id="KW-1185">Reference proteome</keyword>
<organism evidence="2 3">
    <name type="scientific">Chondrus crispus</name>
    <name type="common">Carrageen Irish moss</name>
    <name type="synonym">Polymorpha crispa</name>
    <dbReference type="NCBI Taxonomy" id="2769"/>
    <lineage>
        <taxon>Eukaryota</taxon>
        <taxon>Rhodophyta</taxon>
        <taxon>Florideophyceae</taxon>
        <taxon>Rhodymeniophycidae</taxon>
        <taxon>Gigartinales</taxon>
        <taxon>Gigartinaceae</taxon>
        <taxon>Chondrus</taxon>
    </lineage>
</organism>
<evidence type="ECO:0000313" key="3">
    <source>
        <dbReference type="Proteomes" id="UP000012073"/>
    </source>
</evidence>
<evidence type="ECO:0000313" key="2">
    <source>
        <dbReference type="EMBL" id="CDF41189.1"/>
    </source>
</evidence>
<accession>R7QSS2</accession>
<dbReference type="Gramene" id="CDF41189">
    <property type="protein sequence ID" value="CDF41189"/>
    <property type="gene ID" value="CHC_T00007729001"/>
</dbReference>
<dbReference type="Proteomes" id="UP000012073">
    <property type="component" value="Unassembled WGS sequence"/>
</dbReference>
<dbReference type="AlphaFoldDB" id="R7QSS2"/>
<dbReference type="RefSeq" id="XP_005711483.1">
    <property type="nucleotide sequence ID" value="XM_005711426.1"/>
</dbReference>
<gene>
    <name evidence="2" type="ORF">CHC_T00007729001</name>
</gene>
<keyword evidence="1" id="KW-1133">Transmembrane helix</keyword>
<dbReference type="EMBL" id="HG002320">
    <property type="protein sequence ID" value="CDF41189.1"/>
    <property type="molecule type" value="Genomic_DNA"/>
</dbReference>
<evidence type="ECO:0000256" key="1">
    <source>
        <dbReference type="SAM" id="Phobius"/>
    </source>
</evidence>
<dbReference type="KEGG" id="ccp:CHC_T00007729001"/>
<keyword evidence="1" id="KW-0472">Membrane</keyword>
<reference evidence="3" key="1">
    <citation type="journal article" date="2013" name="Proc. Natl. Acad. Sci. U.S.A.">
        <title>Genome structure and metabolic features in the red seaweed Chondrus crispus shed light on evolution of the Archaeplastida.</title>
        <authorList>
            <person name="Collen J."/>
            <person name="Porcel B."/>
            <person name="Carre W."/>
            <person name="Ball S.G."/>
            <person name="Chaparro C."/>
            <person name="Tonon T."/>
            <person name="Barbeyron T."/>
            <person name="Michel G."/>
            <person name="Noel B."/>
            <person name="Valentin K."/>
            <person name="Elias M."/>
            <person name="Artiguenave F."/>
            <person name="Arun A."/>
            <person name="Aury J.M."/>
            <person name="Barbosa-Neto J.F."/>
            <person name="Bothwell J.H."/>
            <person name="Bouget F.Y."/>
            <person name="Brillet L."/>
            <person name="Cabello-Hurtado F."/>
            <person name="Capella-Gutierrez S."/>
            <person name="Charrier B."/>
            <person name="Cladiere L."/>
            <person name="Cock J.M."/>
            <person name="Coelho S.M."/>
            <person name="Colleoni C."/>
            <person name="Czjzek M."/>
            <person name="Da Silva C."/>
            <person name="Delage L."/>
            <person name="Denoeud F."/>
            <person name="Deschamps P."/>
            <person name="Dittami S.M."/>
            <person name="Gabaldon T."/>
            <person name="Gachon C.M."/>
            <person name="Groisillier A."/>
            <person name="Herve C."/>
            <person name="Jabbari K."/>
            <person name="Katinka M."/>
            <person name="Kloareg B."/>
            <person name="Kowalczyk N."/>
            <person name="Labadie K."/>
            <person name="Leblanc C."/>
            <person name="Lopez P.J."/>
            <person name="McLachlan D.H."/>
            <person name="Meslet-Cladiere L."/>
            <person name="Moustafa A."/>
            <person name="Nehr Z."/>
            <person name="Nyvall Collen P."/>
            <person name="Panaud O."/>
            <person name="Partensky F."/>
            <person name="Poulain J."/>
            <person name="Rensing S.A."/>
            <person name="Rousvoal S."/>
            <person name="Samson G."/>
            <person name="Symeonidi A."/>
            <person name="Weissenbach J."/>
            <person name="Zambounis A."/>
            <person name="Wincker P."/>
            <person name="Boyen C."/>
        </authorList>
    </citation>
    <scope>NUCLEOTIDE SEQUENCE [LARGE SCALE GENOMIC DNA]</scope>
    <source>
        <strain evidence="3">cv. Stackhouse</strain>
    </source>
</reference>
<dbReference type="GeneID" id="17319195"/>
<protein>
    <submittedName>
        <fullName evidence="2">Uncharacterized protein</fullName>
    </submittedName>
</protein>
<keyword evidence="1" id="KW-0812">Transmembrane</keyword>